<feature type="region of interest" description="Disordered" evidence="1">
    <location>
        <begin position="141"/>
        <end position="161"/>
    </location>
</feature>
<organism evidence="2 3">
    <name type="scientific">Vitrella brassicaformis (strain CCMP3155)</name>
    <dbReference type="NCBI Taxonomy" id="1169540"/>
    <lineage>
        <taxon>Eukaryota</taxon>
        <taxon>Sar</taxon>
        <taxon>Alveolata</taxon>
        <taxon>Colpodellida</taxon>
        <taxon>Vitrellaceae</taxon>
        <taxon>Vitrella</taxon>
    </lineage>
</organism>
<gene>
    <name evidence="2" type="ORF">Vbra_21784</name>
</gene>
<proteinExistence type="predicted"/>
<evidence type="ECO:0000313" key="2">
    <source>
        <dbReference type="EMBL" id="CEM20218.1"/>
    </source>
</evidence>
<dbReference type="OMA" id="KERGKMC"/>
<accession>A0A0G4FYG2</accession>
<name>A0A0G4FYG2_VITBC</name>
<dbReference type="InParanoid" id="A0A0G4FYG2"/>
<sequence>MEEEPQPPKRKKKGIKERGKMCDGEDSDSVSGMEEEPQPPKRKKKGIKERGKEEAVYGDDDNDGDDDDSDDEDEPMDDGDEDEEDDEMAGDEEGDETKEERAADHLRKTTRATPGVVPSFDALPIQRSTVGVLRCQDHVTSLPGEREERRRRRELKRGGQV</sequence>
<feature type="compositionally biased region" description="Acidic residues" evidence="1">
    <location>
        <begin position="24"/>
        <end position="37"/>
    </location>
</feature>
<feature type="compositionally biased region" description="Basic and acidic residues" evidence="1">
    <location>
        <begin position="98"/>
        <end position="107"/>
    </location>
</feature>
<dbReference type="Proteomes" id="UP000041254">
    <property type="component" value="Unassembled WGS sequence"/>
</dbReference>
<keyword evidence="3" id="KW-1185">Reference proteome</keyword>
<feature type="compositionally biased region" description="Acidic residues" evidence="1">
    <location>
        <begin position="56"/>
        <end position="97"/>
    </location>
</feature>
<dbReference type="AlphaFoldDB" id="A0A0G4FYG2"/>
<feature type="region of interest" description="Disordered" evidence="1">
    <location>
        <begin position="1"/>
        <end position="120"/>
    </location>
</feature>
<evidence type="ECO:0000256" key="1">
    <source>
        <dbReference type="SAM" id="MobiDB-lite"/>
    </source>
</evidence>
<dbReference type="VEuPathDB" id="CryptoDB:Vbra_21784"/>
<evidence type="ECO:0000313" key="3">
    <source>
        <dbReference type="Proteomes" id="UP000041254"/>
    </source>
</evidence>
<protein>
    <submittedName>
        <fullName evidence="2">Uncharacterized protein</fullName>
    </submittedName>
</protein>
<reference evidence="2 3" key="1">
    <citation type="submission" date="2014-11" db="EMBL/GenBank/DDBJ databases">
        <authorList>
            <person name="Zhu J."/>
            <person name="Qi W."/>
            <person name="Song R."/>
        </authorList>
    </citation>
    <scope>NUCLEOTIDE SEQUENCE [LARGE SCALE GENOMIC DNA]</scope>
</reference>
<dbReference type="EMBL" id="CDMY01000521">
    <property type="protein sequence ID" value="CEM20218.1"/>
    <property type="molecule type" value="Genomic_DNA"/>
</dbReference>